<dbReference type="Proteomes" id="UP000562982">
    <property type="component" value="Unassembled WGS sequence"/>
</dbReference>
<evidence type="ECO:0000313" key="2">
    <source>
        <dbReference type="EMBL" id="RDI40817.1"/>
    </source>
</evidence>
<proteinExistence type="predicted"/>
<accession>A0A370GAS8</accession>
<dbReference type="RefSeq" id="WP_114725825.1">
    <property type="nucleotide sequence ID" value="NZ_BJMI01000038.1"/>
</dbReference>
<organism evidence="2 3">
    <name type="scientific">Gluconacetobacter liquefaciens</name>
    <name type="common">Acetobacter liquefaciens</name>
    <dbReference type="NCBI Taxonomy" id="89584"/>
    <lineage>
        <taxon>Bacteria</taxon>
        <taxon>Pseudomonadati</taxon>
        <taxon>Pseudomonadota</taxon>
        <taxon>Alphaproteobacteria</taxon>
        <taxon>Acetobacterales</taxon>
        <taxon>Acetobacteraceae</taxon>
        <taxon>Gluconacetobacter</taxon>
    </lineage>
</organism>
<protein>
    <submittedName>
        <fullName evidence="2">Uncharacterized protein</fullName>
    </submittedName>
</protein>
<dbReference type="AlphaFoldDB" id="A0A370GAS8"/>
<reference evidence="2 3" key="1">
    <citation type="submission" date="2018-07" db="EMBL/GenBank/DDBJ databases">
        <title>Genomic Encyclopedia of Type Strains, Phase IV (KMG-IV): sequencing the most valuable type-strain genomes for metagenomic binning, comparative biology and taxonomic classification.</title>
        <authorList>
            <person name="Goeker M."/>
        </authorList>
    </citation>
    <scope>NUCLEOTIDE SEQUENCE [LARGE SCALE GENOMIC DNA]</scope>
    <source>
        <strain evidence="2 3">DSM 5603</strain>
    </source>
</reference>
<sequence length="72" mass="8221">MTTPEYVRTRSITQNLTENAPWSRSDARFPRFAAGGHQGRSRSPDRMFGQALKSQFFDPTTSFARAILQSQR</sequence>
<gene>
    <name evidence="2" type="ORF">C7453_101616</name>
    <name evidence="1" type="ORF">HLH32_03030</name>
</gene>
<comment type="caution">
    <text evidence="2">The sequence shown here is derived from an EMBL/GenBank/DDBJ whole genome shotgun (WGS) entry which is preliminary data.</text>
</comment>
<evidence type="ECO:0000313" key="1">
    <source>
        <dbReference type="EMBL" id="MBB2185372.1"/>
    </source>
</evidence>
<keyword evidence="3" id="KW-1185">Reference proteome</keyword>
<evidence type="ECO:0000313" key="3">
    <source>
        <dbReference type="Proteomes" id="UP000254958"/>
    </source>
</evidence>
<dbReference type="Proteomes" id="UP000254958">
    <property type="component" value="Unassembled WGS sequence"/>
</dbReference>
<evidence type="ECO:0000313" key="4">
    <source>
        <dbReference type="Proteomes" id="UP000562982"/>
    </source>
</evidence>
<reference evidence="1 4" key="2">
    <citation type="submission" date="2020-04" db="EMBL/GenBank/DDBJ databases">
        <title>Description of novel Gluconacetobacter.</title>
        <authorList>
            <person name="Sombolestani A."/>
        </authorList>
    </citation>
    <scope>NUCLEOTIDE SEQUENCE [LARGE SCALE GENOMIC DNA]</scope>
    <source>
        <strain evidence="1 4">LMG 1382</strain>
    </source>
</reference>
<dbReference type="EMBL" id="QQAW01000001">
    <property type="protein sequence ID" value="RDI40817.1"/>
    <property type="molecule type" value="Genomic_DNA"/>
</dbReference>
<name>A0A370GAS8_GLULI</name>
<dbReference type="EMBL" id="JABEQI010000001">
    <property type="protein sequence ID" value="MBB2185372.1"/>
    <property type="molecule type" value="Genomic_DNA"/>
</dbReference>